<gene>
    <name evidence="3" type="ORF">MYCTH_2122631</name>
</gene>
<sequence>MRTQPPGYASPPAAMILTVTKLHAIFAVHSLLFLLLLLTSTRPNITSITDDTTQTPTHPTTPSAFETAPVATLAYCLHLWCATLGFAWWCAAQCAGDDHCNYGDRRGGGNNGGDGGGDGEENEEEVIGGGKRGSAGRAAQQAADWEPAIFLFLCAGMLGALGGHAVLAGRCVSGAAKAAAATAATAASAEGGSGWVGRGFGFCRAAGRLLRLGLLVVILWPGTGWYLRRLGRAFKCIFPHVTTTLCMIEYGW</sequence>
<protein>
    <submittedName>
        <fullName evidence="3">Uncharacterized protein</fullName>
    </submittedName>
</protein>
<accession>G2Q5D2</accession>
<keyword evidence="2" id="KW-1133">Transmembrane helix</keyword>
<feature type="compositionally biased region" description="Acidic residues" evidence="1">
    <location>
        <begin position="117"/>
        <end position="126"/>
    </location>
</feature>
<dbReference type="HOGENOM" id="CLU_1103401_0_0_1"/>
<dbReference type="AlphaFoldDB" id="G2Q5D2"/>
<dbReference type="eggNOG" id="ENOG502RJEU">
    <property type="taxonomic scope" value="Eukaryota"/>
</dbReference>
<organism evidence="3 4">
    <name type="scientific">Thermothelomyces thermophilus (strain ATCC 42464 / BCRC 31852 / DSM 1799)</name>
    <name type="common">Sporotrichum thermophile</name>
    <dbReference type="NCBI Taxonomy" id="573729"/>
    <lineage>
        <taxon>Eukaryota</taxon>
        <taxon>Fungi</taxon>
        <taxon>Dikarya</taxon>
        <taxon>Ascomycota</taxon>
        <taxon>Pezizomycotina</taxon>
        <taxon>Sordariomycetes</taxon>
        <taxon>Sordariomycetidae</taxon>
        <taxon>Sordariales</taxon>
        <taxon>Chaetomiaceae</taxon>
        <taxon>Thermothelomyces</taxon>
    </lineage>
</organism>
<dbReference type="KEGG" id="mtm:MYCTH_2122631"/>
<keyword evidence="2" id="KW-0472">Membrane</keyword>
<evidence type="ECO:0000256" key="2">
    <source>
        <dbReference type="SAM" id="Phobius"/>
    </source>
</evidence>
<dbReference type="Proteomes" id="UP000007322">
    <property type="component" value="Chromosome 1"/>
</dbReference>
<evidence type="ECO:0000256" key="1">
    <source>
        <dbReference type="SAM" id="MobiDB-lite"/>
    </source>
</evidence>
<keyword evidence="2" id="KW-0812">Transmembrane</keyword>
<dbReference type="GeneID" id="11508432"/>
<dbReference type="RefSeq" id="XP_003659008.1">
    <property type="nucleotide sequence ID" value="XM_003658960.1"/>
</dbReference>
<reference evidence="3 4" key="1">
    <citation type="journal article" date="2011" name="Nat. Biotechnol.">
        <title>Comparative genomic analysis of the thermophilic biomass-degrading fungi Myceliophthora thermophila and Thielavia terrestris.</title>
        <authorList>
            <person name="Berka R.M."/>
            <person name="Grigoriev I.V."/>
            <person name="Otillar R."/>
            <person name="Salamov A."/>
            <person name="Grimwood J."/>
            <person name="Reid I."/>
            <person name="Ishmael N."/>
            <person name="John T."/>
            <person name="Darmond C."/>
            <person name="Moisan M.-C."/>
            <person name="Henrissat B."/>
            <person name="Coutinho P.M."/>
            <person name="Lombard V."/>
            <person name="Natvig D.O."/>
            <person name="Lindquist E."/>
            <person name="Schmutz J."/>
            <person name="Lucas S."/>
            <person name="Harris P."/>
            <person name="Powlowski J."/>
            <person name="Bellemare A."/>
            <person name="Taylor D."/>
            <person name="Butler G."/>
            <person name="de Vries R.P."/>
            <person name="Allijn I.E."/>
            <person name="van den Brink J."/>
            <person name="Ushinsky S."/>
            <person name="Storms R."/>
            <person name="Powell A.J."/>
            <person name="Paulsen I.T."/>
            <person name="Elbourne L.D.H."/>
            <person name="Baker S.E."/>
            <person name="Magnuson J."/>
            <person name="LaBoissiere S."/>
            <person name="Clutterbuck A.J."/>
            <person name="Martinez D."/>
            <person name="Wogulis M."/>
            <person name="de Leon A.L."/>
            <person name="Rey M.W."/>
            <person name="Tsang A."/>
        </authorList>
    </citation>
    <scope>NUCLEOTIDE SEQUENCE [LARGE SCALE GENOMIC DNA]</scope>
    <source>
        <strain evidence="4">ATCC 42464 / BCRC 31852 / DSM 1799</strain>
    </source>
</reference>
<evidence type="ECO:0000313" key="3">
    <source>
        <dbReference type="EMBL" id="AEO53763.1"/>
    </source>
</evidence>
<feature type="transmembrane region" description="Helical" evidence="2">
    <location>
        <begin position="209"/>
        <end position="227"/>
    </location>
</feature>
<proteinExistence type="predicted"/>
<dbReference type="OMA" id="VIILCPG"/>
<keyword evidence="4" id="KW-1185">Reference proteome</keyword>
<dbReference type="EMBL" id="CP003002">
    <property type="protein sequence ID" value="AEO53763.1"/>
    <property type="molecule type" value="Genomic_DNA"/>
</dbReference>
<name>G2Q5D2_THET4</name>
<dbReference type="InParanoid" id="G2Q5D2"/>
<feature type="region of interest" description="Disordered" evidence="1">
    <location>
        <begin position="110"/>
        <end position="133"/>
    </location>
</feature>
<feature type="transmembrane region" description="Helical" evidence="2">
    <location>
        <begin position="12"/>
        <end position="38"/>
    </location>
</feature>
<dbReference type="VEuPathDB" id="FungiDB:MYCTH_2122631"/>
<evidence type="ECO:0000313" key="4">
    <source>
        <dbReference type="Proteomes" id="UP000007322"/>
    </source>
</evidence>
<feature type="transmembrane region" description="Helical" evidence="2">
    <location>
        <begin position="148"/>
        <end position="167"/>
    </location>
</feature>